<sequence length="75" mass="8698">MPNKLHPDDDFFFLLLGSREAVGIDSADLHDARDKRVGVVVNANEKALSEFRILKNVKVREEEEEEEEEESEKRQ</sequence>
<accession>A0A0V0U4P6</accession>
<keyword evidence="2" id="KW-1185">Reference proteome</keyword>
<name>A0A0V0U4P6_9BILA</name>
<gene>
    <name evidence="1" type="ORF">T05_8881</name>
</gene>
<evidence type="ECO:0000313" key="2">
    <source>
        <dbReference type="Proteomes" id="UP000055048"/>
    </source>
</evidence>
<protein>
    <submittedName>
        <fullName evidence="1">Uncharacterized protein</fullName>
    </submittedName>
</protein>
<dbReference type="AlphaFoldDB" id="A0A0V0U4P6"/>
<evidence type="ECO:0000313" key="1">
    <source>
        <dbReference type="EMBL" id="KRX46165.1"/>
    </source>
</evidence>
<organism evidence="1 2">
    <name type="scientific">Trichinella murrelli</name>
    <dbReference type="NCBI Taxonomy" id="144512"/>
    <lineage>
        <taxon>Eukaryota</taxon>
        <taxon>Metazoa</taxon>
        <taxon>Ecdysozoa</taxon>
        <taxon>Nematoda</taxon>
        <taxon>Enoplea</taxon>
        <taxon>Dorylaimia</taxon>
        <taxon>Trichinellida</taxon>
        <taxon>Trichinellidae</taxon>
        <taxon>Trichinella</taxon>
    </lineage>
</organism>
<dbReference type="Proteomes" id="UP000055048">
    <property type="component" value="Unassembled WGS sequence"/>
</dbReference>
<proteinExistence type="predicted"/>
<comment type="caution">
    <text evidence="1">The sequence shown here is derived from an EMBL/GenBank/DDBJ whole genome shotgun (WGS) entry which is preliminary data.</text>
</comment>
<reference evidence="1 2" key="1">
    <citation type="submission" date="2015-01" db="EMBL/GenBank/DDBJ databases">
        <title>Evolution of Trichinella species and genotypes.</title>
        <authorList>
            <person name="Korhonen P.K."/>
            <person name="Edoardo P."/>
            <person name="Giuseppe L.R."/>
            <person name="Gasser R.B."/>
        </authorList>
    </citation>
    <scope>NUCLEOTIDE SEQUENCE [LARGE SCALE GENOMIC DNA]</scope>
    <source>
        <strain evidence="1">ISS417</strain>
    </source>
</reference>
<dbReference type="EMBL" id="JYDJ01000063">
    <property type="protein sequence ID" value="KRX46165.1"/>
    <property type="molecule type" value="Genomic_DNA"/>
</dbReference>